<feature type="region of interest" description="Disordered" evidence="1">
    <location>
        <begin position="38"/>
        <end position="116"/>
    </location>
</feature>
<gene>
    <name evidence="3" type="ORF">PS467_04795</name>
</gene>
<protein>
    <submittedName>
        <fullName evidence="3">DUF4232 domain-containing protein</fullName>
    </submittedName>
</protein>
<feature type="domain" description="DUF4232" evidence="2">
    <location>
        <begin position="119"/>
        <end position="245"/>
    </location>
</feature>
<name>A0ABY9UXW0_9ACTN</name>
<evidence type="ECO:0000313" key="4">
    <source>
        <dbReference type="Proteomes" id="UP001305606"/>
    </source>
</evidence>
<dbReference type="Pfam" id="PF14016">
    <property type="entry name" value="DUF4232"/>
    <property type="match status" value="1"/>
</dbReference>
<feature type="region of interest" description="Disordered" evidence="1">
    <location>
        <begin position="1"/>
        <end position="23"/>
    </location>
</feature>
<sequence>MGPRNGSAPRRTTASRPRSLRPPVLSVLLVGALATATACGSDTGDGDSARRASSVTSASSAAPPSSAPAASSAAPGSGTASDGPSASHTARSAPPSAHPAPSRASSSQPAAASGARRVCSRTQLTLSAGRVDVGAGNVHLPLVFTNTSATTCTLTGYPGVSLLDSGGSAIGDPATRRGPTRSTVTLPPGGSASADLHTLNEGMTDTPCRRAPERIRVYPPDSFDAMKTSARSFRVCGGVFEVEAVRSGTGG</sequence>
<dbReference type="InterPro" id="IPR025326">
    <property type="entry name" value="DUF4232"/>
</dbReference>
<proteinExistence type="predicted"/>
<keyword evidence="4" id="KW-1185">Reference proteome</keyword>
<feature type="compositionally biased region" description="Low complexity" evidence="1">
    <location>
        <begin position="51"/>
        <end position="113"/>
    </location>
</feature>
<evidence type="ECO:0000256" key="1">
    <source>
        <dbReference type="SAM" id="MobiDB-lite"/>
    </source>
</evidence>
<dbReference type="Proteomes" id="UP001305606">
    <property type="component" value="Chromosome"/>
</dbReference>
<evidence type="ECO:0000313" key="3">
    <source>
        <dbReference type="EMBL" id="WNE94704.1"/>
    </source>
</evidence>
<organism evidence="3 4">
    <name type="scientific">Streptomyces luomodiensis</name>
    <dbReference type="NCBI Taxonomy" id="3026192"/>
    <lineage>
        <taxon>Bacteria</taxon>
        <taxon>Bacillati</taxon>
        <taxon>Actinomycetota</taxon>
        <taxon>Actinomycetes</taxon>
        <taxon>Kitasatosporales</taxon>
        <taxon>Streptomycetaceae</taxon>
        <taxon>Streptomyces</taxon>
    </lineage>
</organism>
<dbReference type="RefSeq" id="WP_311034139.1">
    <property type="nucleotide sequence ID" value="NZ_CP117522.1"/>
</dbReference>
<reference evidence="3 4" key="1">
    <citation type="submission" date="2023-02" db="EMBL/GenBank/DDBJ databases">
        <title>Streptomyces sp. SCA4-21 with antifungal activity against Fusarium oxysporum f. sp. cubense, Streptomyces sp. SCA2-17 with antifungal activity against Fusarium oxysporum f. sp. cubense.</title>
        <authorList>
            <person name="Qi D."/>
        </authorList>
    </citation>
    <scope>NUCLEOTIDE SEQUENCE [LARGE SCALE GENOMIC DNA]</scope>
    <source>
        <strain evidence="3 4">SCA4-21</strain>
    </source>
</reference>
<accession>A0ABY9UXW0</accession>
<feature type="region of interest" description="Disordered" evidence="1">
    <location>
        <begin position="171"/>
        <end position="207"/>
    </location>
</feature>
<dbReference type="EMBL" id="CP117522">
    <property type="protein sequence ID" value="WNE94704.1"/>
    <property type="molecule type" value="Genomic_DNA"/>
</dbReference>
<evidence type="ECO:0000259" key="2">
    <source>
        <dbReference type="Pfam" id="PF14016"/>
    </source>
</evidence>